<evidence type="ECO:0000256" key="4">
    <source>
        <dbReference type="ARBA" id="ARBA00022442"/>
    </source>
</evidence>
<keyword evidence="8 12" id="KW-0732">Signal</keyword>
<evidence type="ECO:0000256" key="12">
    <source>
        <dbReference type="RuleBase" id="RU362119"/>
    </source>
</evidence>
<dbReference type="Gene3D" id="3.90.780.10">
    <property type="entry name" value="5'-Nucleotidase, C-terminal domain"/>
    <property type="match status" value="1"/>
</dbReference>
<comment type="similarity">
    <text evidence="3 12">Belongs to the 5'-nucleotidase family.</text>
</comment>
<evidence type="ECO:0000256" key="7">
    <source>
        <dbReference type="ARBA" id="ARBA00022723"/>
    </source>
</evidence>
<keyword evidence="7" id="KW-0479">Metal-binding</keyword>
<dbReference type="CDD" id="cd07409">
    <property type="entry name" value="MPP_CD73_N"/>
    <property type="match status" value="1"/>
</dbReference>
<proteinExistence type="inferred from homology"/>
<dbReference type="InterPro" id="IPR006179">
    <property type="entry name" value="5_nucleotidase/apyrase"/>
</dbReference>
<dbReference type="GO" id="GO:0005576">
    <property type="term" value="C:extracellular region"/>
    <property type="evidence" value="ECO:0007669"/>
    <property type="project" value="UniProtKB-SubCell"/>
</dbReference>
<evidence type="ECO:0000256" key="9">
    <source>
        <dbReference type="ARBA" id="ARBA00022741"/>
    </source>
</evidence>
<dbReference type="FunFam" id="3.60.21.10:FF:000020">
    <property type="entry name" value="NT5E isoform 4"/>
    <property type="match status" value="1"/>
</dbReference>
<protein>
    <submittedName>
        <fullName evidence="15">5'-Nucleotidase</fullName>
    </submittedName>
</protein>
<dbReference type="GO" id="GO:0008253">
    <property type="term" value="F:5'-nucleotidase activity"/>
    <property type="evidence" value="ECO:0007669"/>
    <property type="project" value="UniProtKB-EC"/>
</dbReference>
<dbReference type="PROSITE" id="PS00785">
    <property type="entry name" value="5_NUCLEOTIDASE_1"/>
    <property type="match status" value="1"/>
</dbReference>
<dbReference type="PRINTS" id="PR01607">
    <property type="entry name" value="APYRASEFAMLY"/>
</dbReference>
<keyword evidence="9 12" id="KW-0547">Nucleotide-binding</keyword>
<dbReference type="AlphaFoldDB" id="A0A131YZY0"/>
<evidence type="ECO:0000256" key="8">
    <source>
        <dbReference type="ARBA" id="ARBA00022729"/>
    </source>
</evidence>
<sequence>MMHRLKYTANCILLVTFISLISCDEGDFNLTILHTNDIHAHLEQSNKFGGKCFEKDKNHSKCVGGVARIVQKVKEIRNETPDALFVNAGDFFQGTPYYTLFKQHVISEIMSVMGYDYACLGNHEFDDGPENLAPFLAKMNESNVTVIGTNTDFSNDTTLKDYNLVKSAIKEINGTKIGFLGAVIPTTKYGSSPGPHVEFIEEREAFRKEIPNLIKKNVTIIVAITHSGFDREKDIVNDVEEIDILVGGHTNTFLYTGESPAKEDKPEGDYPYVVNRSDGSQALVVQDFRFGKYLGRLDVMFNSTGHVVRWGGNPILLNASVPEDENMTAVLEPFKDNLTARMAEVVGSTTVLMEHLNDICRMQECNLGNLIADAYFEYYLNQNVTDPPAWSDINGAVVNAGSIRTALPSFYNVTWGDVVTTLPYGNSLVTLTLTGTDIWHMFEHSVTEYNTTKDQQKGRFLQVSGFRVQYDLTKPENDRVKSINVLCRNCSVPIYEQINCTDTYTIVTADYVAKGGDGFKFANSVIISDVGPIEYEALEKYIVKMSPMWTPNEGRLKLTWNQTDEDAVKNYTTIMRENQNCTNGVCTRIE</sequence>
<evidence type="ECO:0000256" key="5">
    <source>
        <dbReference type="ARBA" id="ARBA00022525"/>
    </source>
</evidence>
<keyword evidence="6" id="KW-0800">Toxin</keyword>
<name>A0A131YZY0_RHIAP</name>
<dbReference type="GO" id="GO:0046872">
    <property type="term" value="F:metal ion binding"/>
    <property type="evidence" value="ECO:0007669"/>
    <property type="project" value="UniProtKB-KW"/>
</dbReference>
<feature type="signal peptide" evidence="12">
    <location>
        <begin position="1"/>
        <end position="23"/>
    </location>
</feature>
<dbReference type="EMBL" id="GEDV01003823">
    <property type="protein sequence ID" value="JAP84734.1"/>
    <property type="molecule type" value="Transcribed_RNA"/>
</dbReference>
<keyword evidence="11" id="KW-1199">Hemostasis impairing toxin</keyword>
<dbReference type="FunFam" id="3.90.780.10:FF:000004">
    <property type="entry name" value="UDP-sugar hydrolase, putative"/>
    <property type="match status" value="1"/>
</dbReference>
<dbReference type="SUPFAM" id="SSF56300">
    <property type="entry name" value="Metallo-dependent phosphatases"/>
    <property type="match status" value="1"/>
</dbReference>
<evidence type="ECO:0000256" key="10">
    <source>
        <dbReference type="ARBA" id="ARBA00022801"/>
    </source>
</evidence>
<evidence type="ECO:0000256" key="1">
    <source>
        <dbReference type="ARBA" id="ARBA00000815"/>
    </source>
</evidence>
<comment type="catalytic activity">
    <reaction evidence="1">
        <text>a ribonucleoside 5'-phosphate + H2O = a ribonucleoside + phosphate</text>
        <dbReference type="Rhea" id="RHEA:12484"/>
        <dbReference type="ChEBI" id="CHEBI:15377"/>
        <dbReference type="ChEBI" id="CHEBI:18254"/>
        <dbReference type="ChEBI" id="CHEBI:43474"/>
        <dbReference type="ChEBI" id="CHEBI:58043"/>
        <dbReference type="EC" id="3.1.3.5"/>
    </reaction>
</comment>
<dbReference type="PANTHER" id="PTHR11575:SF24">
    <property type="entry name" value="5'-NUCLEOTIDASE"/>
    <property type="match status" value="1"/>
</dbReference>
<evidence type="ECO:0000313" key="15">
    <source>
        <dbReference type="EMBL" id="JAP84734.1"/>
    </source>
</evidence>
<dbReference type="GO" id="GO:0006196">
    <property type="term" value="P:AMP catabolic process"/>
    <property type="evidence" value="ECO:0007669"/>
    <property type="project" value="TreeGrafter"/>
</dbReference>
<dbReference type="PROSITE" id="PS51257">
    <property type="entry name" value="PROKAR_LIPOPROTEIN"/>
    <property type="match status" value="1"/>
</dbReference>
<dbReference type="GO" id="GO:0005886">
    <property type="term" value="C:plasma membrane"/>
    <property type="evidence" value="ECO:0007669"/>
    <property type="project" value="TreeGrafter"/>
</dbReference>
<dbReference type="GO" id="GO:0000166">
    <property type="term" value="F:nucleotide binding"/>
    <property type="evidence" value="ECO:0007669"/>
    <property type="project" value="UniProtKB-KW"/>
</dbReference>
<evidence type="ECO:0000256" key="3">
    <source>
        <dbReference type="ARBA" id="ARBA00006654"/>
    </source>
</evidence>
<evidence type="ECO:0000256" key="6">
    <source>
        <dbReference type="ARBA" id="ARBA00022656"/>
    </source>
</evidence>
<reference evidence="15" key="1">
    <citation type="journal article" date="2016" name="Ticks Tick Borne Dis.">
        <title>De novo assembly and annotation of the salivary gland transcriptome of Rhipicephalus appendiculatus male and female ticks during blood feeding.</title>
        <authorList>
            <person name="de Castro M.H."/>
            <person name="de Klerk D."/>
            <person name="Pienaar R."/>
            <person name="Latif A.A."/>
            <person name="Rees D.J."/>
            <person name="Mans B.J."/>
        </authorList>
    </citation>
    <scope>NUCLEOTIDE SEQUENCE</scope>
    <source>
        <tissue evidence="15">Salivary glands</tissue>
    </source>
</reference>
<dbReference type="Pfam" id="PF00149">
    <property type="entry name" value="Metallophos"/>
    <property type="match status" value="1"/>
</dbReference>
<comment type="subcellular location">
    <subcellularLocation>
        <location evidence="2">Secreted</location>
    </subcellularLocation>
</comment>
<feature type="domain" description="Calcineurin-like phosphoesterase" evidence="13">
    <location>
        <begin position="30"/>
        <end position="250"/>
    </location>
</feature>
<dbReference type="InterPro" id="IPR029052">
    <property type="entry name" value="Metallo-depent_PP-like"/>
</dbReference>
<dbReference type="Pfam" id="PF02872">
    <property type="entry name" value="5_nucleotid_C"/>
    <property type="match status" value="1"/>
</dbReference>
<keyword evidence="5" id="KW-0964">Secreted</keyword>
<dbReference type="PANTHER" id="PTHR11575">
    <property type="entry name" value="5'-NUCLEOTIDASE-RELATED"/>
    <property type="match status" value="1"/>
</dbReference>
<dbReference type="GO" id="GO:0090729">
    <property type="term" value="F:toxin activity"/>
    <property type="evidence" value="ECO:0007669"/>
    <property type="project" value="UniProtKB-KW"/>
</dbReference>
<feature type="domain" description="5'-Nucleotidase C-terminal" evidence="14">
    <location>
        <begin position="345"/>
        <end position="521"/>
    </location>
</feature>
<dbReference type="InterPro" id="IPR006146">
    <property type="entry name" value="5'-Nucleotdase_CS"/>
</dbReference>
<dbReference type="PROSITE" id="PS00786">
    <property type="entry name" value="5_NUCLEOTIDASE_2"/>
    <property type="match status" value="1"/>
</dbReference>
<evidence type="ECO:0000259" key="14">
    <source>
        <dbReference type="Pfam" id="PF02872"/>
    </source>
</evidence>
<keyword evidence="4" id="KW-1201">Platelet aggregation inhibiting toxin</keyword>
<dbReference type="Gene3D" id="3.60.21.10">
    <property type="match status" value="1"/>
</dbReference>
<dbReference type="InterPro" id="IPR036907">
    <property type="entry name" value="5'-Nucleotdase_C_sf"/>
</dbReference>
<dbReference type="InterPro" id="IPR008334">
    <property type="entry name" value="5'-Nucleotdase_C"/>
</dbReference>
<accession>A0A131YZY0</accession>
<evidence type="ECO:0000259" key="13">
    <source>
        <dbReference type="Pfam" id="PF00149"/>
    </source>
</evidence>
<organism evidence="15">
    <name type="scientific">Rhipicephalus appendiculatus</name>
    <name type="common">Brown ear tick</name>
    <dbReference type="NCBI Taxonomy" id="34631"/>
    <lineage>
        <taxon>Eukaryota</taxon>
        <taxon>Metazoa</taxon>
        <taxon>Ecdysozoa</taxon>
        <taxon>Arthropoda</taxon>
        <taxon>Chelicerata</taxon>
        <taxon>Arachnida</taxon>
        <taxon>Acari</taxon>
        <taxon>Parasitiformes</taxon>
        <taxon>Ixodida</taxon>
        <taxon>Ixodoidea</taxon>
        <taxon>Ixodidae</taxon>
        <taxon>Rhipicephalinae</taxon>
        <taxon>Rhipicephalus</taxon>
        <taxon>Rhipicephalus</taxon>
    </lineage>
</organism>
<feature type="chain" id="PRO_5007229959" evidence="12">
    <location>
        <begin position="24"/>
        <end position="590"/>
    </location>
</feature>
<evidence type="ECO:0000256" key="11">
    <source>
        <dbReference type="ARBA" id="ARBA00023240"/>
    </source>
</evidence>
<dbReference type="InterPro" id="IPR004843">
    <property type="entry name" value="Calcineurin-like_PHP"/>
</dbReference>
<evidence type="ECO:0000256" key="2">
    <source>
        <dbReference type="ARBA" id="ARBA00004613"/>
    </source>
</evidence>
<keyword evidence="10 12" id="KW-0378">Hydrolase</keyword>
<dbReference type="SUPFAM" id="SSF55816">
    <property type="entry name" value="5'-nucleotidase (syn. UDP-sugar hydrolase), C-terminal domain"/>
    <property type="match status" value="1"/>
</dbReference>